<evidence type="ECO:0000259" key="4">
    <source>
        <dbReference type="Pfam" id="PF02826"/>
    </source>
</evidence>
<dbReference type="GO" id="GO:0016616">
    <property type="term" value="F:oxidoreductase activity, acting on the CH-OH group of donors, NAD or NADP as acceptor"/>
    <property type="evidence" value="ECO:0007669"/>
    <property type="project" value="InterPro"/>
</dbReference>
<name>A0A9D9HPA9_9SPIR</name>
<dbReference type="Gene3D" id="3.40.50.720">
    <property type="entry name" value="NAD(P)-binding Rossmann-like Domain"/>
    <property type="match status" value="2"/>
</dbReference>
<dbReference type="Proteomes" id="UP000823638">
    <property type="component" value="Unassembled WGS sequence"/>
</dbReference>
<reference evidence="5" key="2">
    <citation type="journal article" date="2021" name="PeerJ">
        <title>Extensive microbial diversity within the chicken gut microbiome revealed by metagenomics and culture.</title>
        <authorList>
            <person name="Gilroy R."/>
            <person name="Ravi A."/>
            <person name="Getino M."/>
            <person name="Pursley I."/>
            <person name="Horton D.L."/>
            <person name="Alikhan N.F."/>
            <person name="Baker D."/>
            <person name="Gharbi K."/>
            <person name="Hall N."/>
            <person name="Watson M."/>
            <person name="Adriaenssens E.M."/>
            <person name="Foster-Nyarko E."/>
            <person name="Jarju S."/>
            <person name="Secka A."/>
            <person name="Antonio M."/>
            <person name="Oren A."/>
            <person name="Chaudhuri R.R."/>
            <person name="La Ragione R."/>
            <person name="Hildebrand F."/>
            <person name="Pallen M.J."/>
        </authorList>
    </citation>
    <scope>NUCLEOTIDE SEQUENCE</scope>
    <source>
        <strain evidence="5">10532</strain>
    </source>
</reference>
<comment type="caution">
    <text evidence="5">The sequence shown here is derived from an EMBL/GenBank/DDBJ whole genome shotgun (WGS) entry which is preliminary data.</text>
</comment>
<evidence type="ECO:0000313" key="5">
    <source>
        <dbReference type="EMBL" id="MBO8457403.1"/>
    </source>
</evidence>
<proteinExistence type="inferred from homology"/>
<protein>
    <submittedName>
        <fullName evidence="5">D-2-hydroxyacid dehydrogenase</fullName>
    </submittedName>
</protein>
<comment type="similarity">
    <text evidence="1">Belongs to the D-isomer specific 2-hydroxyacid dehydrogenase family.</text>
</comment>
<dbReference type="AlphaFoldDB" id="A0A9D9HPA9"/>
<dbReference type="InterPro" id="IPR006140">
    <property type="entry name" value="D-isomer_DH_NAD-bd"/>
</dbReference>
<gene>
    <name evidence="5" type="ORF">IAA81_04145</name>
</gene>
<dbReference type="GO" id="GO:0051287">
    <property type="term" value="F:NAD binding"/>
    <property type="evidence" value="ECO:0007669"/>
    <property type="project" value="InterPro"/>
</dbReference>
<sequence length="257" mass="28276">MKISILDGHAVNPGDISWEGFKAFGSVKVFDNTPQDKVIEHIGDSEVVLTNKTPVTEAVLSACKSVKYVGVLATGYNVVDLEACNSRKIPVTNVPDYSSSSVAQGVFAHILEFTNNTGLHSQSVFSGEWIDSKDFCYWKKPLIELEGKKLGIYGFGNIGRRVCVIALAFGMDVLCFSRTREKIIEYIDSLPEIQKHRVKPVDSDTLFKECDVISFHVPLTKETEHIINRKTLSLVKPSALIVNTARGGLADEGAVKE</sequence>
<dbReference type="PROSITE" id="PS00065">
    <property type="entry name" value="D_2_HYDROXYACID_DH_1"/>
    <property type="match status" value="1"/>
</dbReference>
<dbReference type="Pfam" id="PF02826">
    <property type="entry name" value="2-Hacid_dh_C"/>
    <property type="match status" value="1"/>
</dbReference>
<evidence type="ECO:0000256" key="1">
    <source>
        <dbReference type="ARBA" id="ARBA00005854"/>
    </source>
</evidence>
<dbReference type="InterPro" id="IPR050418">
    <property type="entry name" value="D-iso_2-hydroxyacid_DH_PdxB"/>
</dbReference>
<dbReference type="EMBL" id="JADIMM010000059">
    <property type="protein sequence ID" value="MBO8457403.1"/>
    <property type="molecule type" value="Genomic_DNA"/>
</dbReference>
<dbReference type="InterPro" id="IPR029752">
    <property type="entry name" value="D-isomer_DH_CS1"/>
</dbReference>
<evidence type="ECO:0000256" key="2">
    <source>
        <dbReference type="ARBA" id="ARBA00023002"/>
    </source>
</evidence>
<evidence type="ECO:0000256" key="3">
    <source>
        <dbReference type="ARBA" id="ARBA00023027"/>
    </source>
</evidence>
<dbReference type="PROSITE" id="PS00670">
    <property type="entry name" value="D_2_HYDROXYACID_DH_2"/>
    <property type="match status" value="1"/>
</dbReference>
<dbReference type="InterPro" id="IPR036291">
    <property type="entry name" value="NAD(P)-bd_dom_sf"/>
</dbReference>
<evidence type="ECO:0000313" key="6">
    <source>
        <dbReference type="Proteomes" id="UP000823638"/>
    </source>
</evidence>
<dbReference type="SUPFAM" id="SSF51735">
    <property type="entry name" value="NAD(P)-binding Rossmann-fold domains"/>
    <property type="match status" value="1"/>
</dbReference>
<keyword evidence="2" id="KW-0560">Oxidoreductase</keyword>
<dbReference type="SUPFAM" id="SSF52283">
    <property type="entry name" value="Formate/glycerate dehydrogenase catalytic domain-like"/>
    <property type="match status" value="1"/>
</dbReference>
<organism evidence="5 6">
    <name type="scientific">Candidatus Gallitreponema excrementavium</name>
    <dbReference type="NCBI Taxonomy" id="2840840"/>
    <lineage>
        <taxon>Bacteria</taxon>
        <taxon>Pseudomonadati</taxon>
        <taxon>Spirochaetota</taxon>
        <taxon>Spirochaetia</taxon>
        <taxon>Spirochaetales</taxon>
        <taxon>Candidatus Gallitreponema</taxon>
    </lineage>
</organism>
<dbReference type="PANTHER" id="PTHR43761:SF1">
    <property type="entry name" value="D-ISOMER SPECIFIC 2-HYDROXYACID DEHYDROGENASE CATALYTIC DOMAIN-CONTAINING PROTEIN-RELATED"/>
    <property type="match status" value="1"/>
</dbReference>
<reference evidence="5" key="1">
    <citation type="submission" date="2020-10" db="EMBL/GenBank/DDBJ databases">
        <authorList>
            <person name="Gilroy R."/>
        </authorList>
    </citation>
    <scope>NUCLEOTIDE SEQUENCE</scope>
    <source>
        <strain evidence="5">10532</strain>
    </source>
</reference>
<feature type="domain" description="D-isomer specific 2-hydroxyacid dehydrogenase NAD-binding" evidence="4">
    <location>
        <begin position="107"/>
        <end position="255"/>
    </location>
</feature>
<keyword evidence="3" id="KW-0520">NAD</keyword>
<feature type="non-terminal residue" evidence="5">
    <location>
        <position position="257"/>
    </location>
</feature>
<accession>A0A9D9HPA9</accession>
<dbReference type="InterPro" id="IPR029753">
    <property type="entry name" value="D-isomer_DH_CS"/>
</dbReference>
<dbReference type="PANTHER" id="PTHR43761">
    <property type="entry name" value="D-ISOMER SPECIFIC 2-HYDROXYACID DEHYDROGENASE FAMILY PROTEIN (AFU_ORTHOLOGUE AFUA_1G13630)"/>
    <property type="match status" value="1"/>
</dbReference>